<dbReference type="EMBL" id="JBBYHR010000002">
    <property type="protein sequence ID" value="MEL1243287.1"/>
    <property type="molecule type" value="Genomic_DNA"/>
</dbReference>
<evidence type="ECO:0000259" key="3">
    <source>
        <dbReference type="PROSITE" id="PS50835"/>
    </source>
</evidence>
<dbReference type="NCBIfam" id="TIGR04183">
    <property type="entry name" value="Por_Secre_tail"/>
    <property type="match status" value="1"/>
</dbReference>
<dbReference type="SUPFAM" id="SSF63825">
    <property type="entry name" value="YWTD domain"/>
    <property type="match status" value="1"/>
</dbReference>
<proteinExistence type="predicted"/>
<name>A0ABU9HT06_9FLAO</name>
<evidence type="ECO:0000256" key="1">
    <source>
        <dbReference type="ARBA" id="ARBA00022729"/>
    </source>
</evidence>
<protein>
    <submittedName>
        <fullName evidence="4">T9SS type A sorting domain-containing protein</fullName>
    </submittedName>
</protein>
<evidence type="ECO:0000313" key="5">
    <source>
        <dbReference type="Proteomes" id="UP001464555"/>
    </source>
</evidence>
<dbReference type="Proteomes" id="UP001464555">
    <property type="component" value="Unassembled WGS sequence"/>
</dbReference>
<dbReference type="InterPro" id="IPR026444">
    <property type="entry name" value="Secre_tail"/>
</dbReference>
<feature type="signal peptide" evidence="2">
    <location>
        <begin position="1"/>
        <end position="17"/>
    </location>
</feature>
<dbReference type="SUPFAM" id="SSF75011">
    <property type="entry name" value="3-carboxy-cis,cis-mucoante lactonizing enzyme"/>
    <property type="match status" value="1"/>
</dbReference>
<gene>
    <name evidence="4" type="ORF">AAEO56_03340</name>
</gene>
<feature type="domain" description="Ig-like" evidence="3">
    <location>
        <begin position="423"/>
        <end position="491"/>
    </location>
</feature>
<dbReference type="Pfam" id="PF18962">
    <property type="entry name" value="Por_Secre_tail"/>
    <property type="match status" value="1"/>
</dbReference>
<dbReference type="InterPro" id="IPR036179">
    <property type="entry name" value="Ig-like_dom_sf"/>
</dbReference>
<accession>A0ABU9HT06</accession>
<dbReference type="SUPFAM" id="SSF48726">
    <property type="entry name" value="Immunoglobulin"/>
    <property type="match status" value="1"/>
</dbReference>
<keyword evidence="5" id="KW-1185">Reference proteome</keyword>
<dbReference type="Gene3D" id="2.60.40.10">
    <property type="entry name" value="Immunoglobulins"/>
    <property type="match status" value="1"/>
</dbReference>
<evidence type="ECO:0000256" key="2">
    <source>
        <dbReference type="SAM" id="SignalP"/>
    </source>
</evidence>
<dbReference type="PROSITE" id="PS50835">
    <property type="entry name" value="IG_LIKE"/>
    <property type="match status" value="1"/>
</dbReference>
<reference evidence="4 5" key="1">
    <citation type="submission" date="2024-04" db="EMBL/GenBank/DDBJ databases">
        <title>Flavobacterium sp. DGU11 16S ribosomal RNA gene Genome sequencing and assembly.</title>
        <authorList>
            <person name="Park S."/>
        </authorList>
    </citation>
    <scope>NUCLEOTIDE SEQUENCE [LARGE SCALE GENOMIC DNA]</scope>
    <source>
        <strain evidence="4 5">DGU11</strain>
    </source>
</reference>
<dbReference type="InterPro" id="IPR007110">
    <property type="entry name" value="Ig-like_dom"/>
</dbReference>
<sequence length="582" mass="62953">MKKIIFLFLLAWINVNAQKELWGVSQQTPYPAGEQGNIVKFDMNGENAMTIHHFNYTTGKVPMGKLFLASNGKLYGTAAYGGIGSTTATYEQDGYGVLYEYDLTFDTYRVVHYFNSTSPTDVTINPTSSLIEPIPDKLYGGTRWGNFYVYDIATETVTSLDQTYSLEAMGFIYSDMIKASNGFVYAVSASSYPCTGTGADLPNQGSIIKINTATNTAQRVAVFGCGSTSTINAFGGYSMVEALPNKIFFMTNSNLYIPSEGSVISVGGIIEFNTVTNGLTQKFTFDPLNSLGFRPGSFVLGDNGNLYGVCNQGGDTFRGGTTSGLFNKTGTLFEYDPTTNDIIKLTEFLPFQSNPGNIIKLTSGDLMGNIAFGSLFKYNINSNTLQFPDGLTYSDFGDQASTQNLIEICRKPSYHAFDTASLVICEGEAFSLDIQNTNATTYQWKKGSVTLVSQTTVVLAFDSLSVADTGIYTCTMTNECGITVTTPLQLTIEACLGLDKAIGMKDAVRLYPNPTGSVLNIGMPADKNIQVQKASITNMLGQVVYSNTGNTTAIHVASLSQGVYQIAVVTDRGAWNGRFVKE</sequence>
<feature type="chain" id="PRO_5046434927" evidence="2">
    <location>
        <begin position="18"/>
        <end position="582"/>
    </location>
</feature>
<evidence type="ECO:0000313" key="4">
    <source>
        <dbReference type="EMBL" id="MEL1243287.1"/>
    </source>
</evidence>
<organism evidence="4 5">
    <name type="scientific">Flavobacterium arundinis</name>
    <dbReference type="NCBI Taxonomy" id="3139143"/>
    <lineage>
        <taxon>Bacteria</taxon>
        <taxon>Pseudomonadati</taxon>
        <taxon>Bacteroidota</taxon>
        <taxon>Flavobacteriia</taxon>
        <taxon>Flavobacteriales</taxon>
        <taxon>Flavobacteriaceae</taxon>
        <taxon>Flavobacterium</taxon>
    </lineage>
</organism>
<comment type="caution">
    <text evidence="4">The sequence shown here is derived from an EMBL/GenBank/DDBJ whole genome shotgun (WGS) entry which is preliminary data.</text>
</comment>
<keyword evidence="1 2" id="KW-0732">Signal</keyword>
<dbReference type="RefSeq" id="WP_341695611.1">
    <property type="nucleotide sequence ID" value="NZ_JBBYHR010000002.1"/>
</dbReference>
<dbReference type="InterPro" id="IPR013783">
    <property type="entry name" value="Ig-like_fold"/>
</dbReference>